<proteinExistence type="predicted"/>
<evidence type="ECO:0000313" key="5">
    <source>
        <dbReference type="EMBL" id="MET3730724.1"/>
    </source>
</evidence>
<evidence type="ECO:0000256" key="1">
    <source>
        <dbReference type="ARBA" id="ARBA00022448"/>
    </source>
</evidence>
<evidence type="ECO:0000256" key="2">
    <source>
        <dbReference type="ARBA" id="ARBA00022741"/>
    </source>
</evidence>
<protein>
    <submittedName>
        <fullName evidence="5">ABC-type sugar transport system ATPase subunit</fullName>
    </submittedName>
</protein>
<dbReference type="InterPro" id="IPR027417">
    <property type="entry name" value="P-loop_NTPase"/>
</dbReference>
<dbReference type="EMBL" id="JBEPMO010000001">
    <property type="protein sequence ID" value="MET3730724.1"/>
    <property type="molecule type" value="Genomic_DNA"/>
</dbReference>
<comment type="caution">
    <text evidence="5">The sequence shown here is derived from an EMBL/GenBank/DDBJ whole genome shotgun (WGS) entry which is preliminary data.</text>
</comment>
<dbReference type="SMART" id="SM00382">
    <property type="entry name" value="AAA"/>
    <property type="match status" value="1"/>
</dbReference>
<keyword evidence="5" id="KW-0762">Sugar transport</keyword>
<dbReference type="Gene3D" id="3.40.50.300">
    <property type="entry name" value="P-loop containing nucleotide triphosphate hydrolases"/>
    <property type="match status" value="1"/>
</dbReference>
<organism evidence="5 6">
    <name type="scientific">Moheibacter stercoris</name>
    <dbReference type="NCBI Taxonomy" id="1628251"/>
    <lineage>
        <taxon>Bacteria</taxon>
        <taxon>Pseudomonadati</taxon>
        <taxon>Bacteroidota</taxon>
        <taxon>Flavobacteriia</taxon>
        <taxon>Flavobacteriales</taxon>
        <taxon>Weeksellaceae</taxon>
        <taxon>Moheibacter</taxon>
    </lineage>
</organism>
<dbReference type="Pfam" id="PF00005">
    <property type="entry name" value="ABC_tran"/>
    <property type="match status" value="1"/>
</dbReference>
<dbReference type="PANTHER" id="PTHR42781:SF4">
    <property type="entry name" value="SPERMIDINE_PUTRESCINE IMPORT ATP-BINDING PROTEIN POTA"/>
    <property type="match status" value="1"/>
</dbReference>
<evidence type="ECO:0000313" key="6">
    <source>
        <dbReference type="Proteomes" id="UP001549146"/>
    </source>
</evidence>
<evidence type="ECO:0000259" key="4">
    <source>
        <dbReference type="PROSITE" id="PS50893"/>
    </source>
</evidence>
<evidence type="ECO:0000256" key="3">
    <source>
        <dbReference type="ARBA" id="ARBA00022840"/>
    </source>
</evidence>
<dbReference type="InterPro" id="IPR003439">
    <property type="entry name" value="ABC_transporter-like_ATP-bd"/>
</dbReference>
<reference evidence="5 6" key="1">
    <citation type="submission" date="2024-06" db="EMBL/GenBank/DDBJ databases">
        <title>Genomic Encyclopedia of Type Strains, Phase IV (KMG-IV): sequencing the most valuable type-strain genomes for metagenomic binning, comparative biology and taxonomic classification.</title>
        <authorList>
            <person name="Goeker M."/>
        </authorList>
    </citation>
    <scope>NUCLEOTIDE SEQUENCE [LARGE SCALE GENOMIC DNA]</scope>
    <source>
        <strain evidence="5 6">DSM 29388</strain>
    </source>
</reference>
<dbReference type="Proteomes" id="UP001549146">
    <property type="component" value="Unassembled WGS sequence"/>
</dbReference>
<dbReference type="InterPro" id="IPR003593">
    <property type="entry name" value="AAA+_ATPase"/>
</dbReference>
<keyword evidence="3" id="KW-0067">ATP-binding</keyword>
<dbReference type="InterPro" id="IPR017871">
    <property type="entry name" value="ABC_transporter-like_CS"/>
</dbReference>
<feature type="domain" description="ABC transporter" evidence="4">
    <location>
        <begin position="2"/>
        <end position="235"/>
    </location>
</feature>
<keyword evidence="2" id="KW-0547">Nucleotide-binding</keyword>
<dbReference type="InterPro" id="IPR050093">
    <property type="entry name" value="ABC_SmlMolc_Importer"/>
</dbReference>
<keyword evidence="6" id="KW-1185">Reference proteome</keyword>
<sequence length="324" mass="36791">MLKIHQLSFQYPSSKKILEGIDFEVNKGEILSILGESGSGKSTLVRLIYGLEDVSDGEILYQDQFVTGPKHNLVPGHPLMKFVPQEFDLLNSITVGENVGKYLSNFNLPLKKENIELALETVNMQEFIHVFPSQLSGGQRQRVAIARAIATQPEVLLLDEPYSHLDQPLKFELRKKIWNWAKATNCTLILTTHDVNDALGFSDQILILKEGNQIQKANPETIRNFPQNSYVASLLGEFSQLNSTDMKDIFGIEIPENEWAIVYPEEVEMKNQGIEFDITDVRFRGRDYLVEGMRGSTKLAFYANLKPENSPVQLRISNYRTVKD</sequence>
<dbReference type="PROSITE" id="PS50893">
    <property type="entry name" value="ABC_TRANSPORTER_2"/>
    <property type="match status" value="1"/>
</dbReference>
<dbReference type="SUPFAM" id="SSF52540">
    <property type="entry name" value="P-loop containing nucleoside triphosphate hydrolases"/>
    <property type="match status" value="1"/>
</dbReference>
<dbReference type="RefSeq" id="WP_354506080.1">
    <property type="nucleotide sequence ID" value="NZ_JBEPMO010000001.1"/>
</dbReference>
<name>A0ABV2LQ77_9FLAO</name>
<accession>A0ABV2LQ77</accession>
<gene>
    <name evidence="5" type="ORF">ABID46_000276</name>
</gene>
<dbReference type="PANTHER" id="PTHR42781">
    <property type="entry name" value="SPERMIDINE/PUTRESCINE IMPORT ATP-BINDING PROTEIN POTA"/>
    <property type="match status" value="1"/>
</dbReference>
<keyword evidence="1" id="KW-0813">Transport</keyword>
<dbReference type="PROSITE" id="PS00211">
    <property type="entry name" value="ABC_TRANSPORTER_1"/>
    <property type="match status" value="1"/>
</dbReference>